<dbReference type="InterPro" id="IPR001296">
    <property type="entry name" value="Glyco_trans_1"/>
</dbReference>
<dbReference type="Gene3D" id="3.40.50.2000">
    <property type="entry name" value="Glycogen Phosphorylase B"/>
    <property type="match status" value="2"/>
</dbReference>
<evidence type="ECO:0000313" key="2">
    <source>
        <dbReference type="EMBL" id="MCA9392455.1"/>
    </source>
</evidence>
<dbReference type="SUPFAM" id="SSF53756">
    <property type="entry name" value="UDP-Glycosyltransferase/glycogen phosphorylase"/>
    <property type="match status" value="1"/>
</dbReference>
<reference evidence="2" key="1">
    <citation type="submission" date="2020-04" db="EMBL/GenBank/DDBJ databases">
        <authorList>
            <person name="Zhang T."/>
        </authorList>
    </citation>
    <scope>NUCLEOTIDE SEQUENCE</scope>
    <source>
        <strain evidence="2">HKST-UBA03</strain>
    </source>
</reference>
<evidence type="ECO:0000313" key="3">
    <source>
        <dbReference type="Proteomes" id="UP000751518"/>
    </source>
</evidence>
<dbReference type="EMBL" id="JAGQKZ010000056">
    <property type="protein sequence ID" value="MCA9392455.1"/>
    <property type="molecule type" value="Genomic_DNA"/>
</dbReference>
<feature type="non-terminal residue" evidence="2">
    <location>
        <position position="356"/>
    </location>
</feature>
<dbReference type="EC" id="2.4.-.-" evidence="2"/>
<feature type="domain" description="Glycosyl transferase family 1" evidence="1">
    <location>
        <begin position="198"/>
        <end position="352"/>
    </location>
</feature>
<accession>A0A955RSD0</accession>
<reference evidence="2" key="2">
    <citation type="journal article" date="2021" name="Microbiome">
        <title>Successional dynamics and alternative stable states in a saline activated sludge microbial community over 9 years.</title>
        <authorList>
            <person name="Wang Y."/>
            <person name="Ye J."/>
            <person name="Ju F."/>
            <person name="Liu L."/>
            <person name="Boyd J.A."/>
            <person name="Deng Y."/>
            <person name="Parks D.H."/>
            <person name="Jiang X."/>
            <person name="Yin X."/>
            <person name="Woodcroft B.J."/>
            <person name="Tyson G.W."/>
            <person name="Hugenholtz P."/>
            <person name="Polz M.F."/>
            <person name="Zhang T."/>
        </authorList>
    </citation>
    <scope>NUCLEOTIDE SEQUENCE</scope>
    <source>
        <strain evidence="2">HKST-UBA03</strain>
    </source>
</reference>
<dbReference type="PANTHER" id="PTHR45947">
    <property type="entry name" value="SULFOQUINOVOSYL TRANSFERASE SQD2"/>
    <property type="match status" value="1"/>
</dbReference>
<dbReference type="InterPro" id="IPR050194">
    <property type="entry name" value="Glycosyltransferase_grp1"/>
</dbReference>
<dbReference type="GO" id="GO:0016757">
    <property type="term" value="F:glycosyltransferase activity"/>
    <property type="evidence" value="ECO:0007669"/>
    <property type="project" value="UniProtKB-KW"/>
</dbReference>
<name>A0A955RSD0_UNCKA</name>
<dbReference type="PANTHER" id="PTHR45947:SF3">
    <property type="entry name" value="SULFOQUINOVOSYL TRANSFERASE SQD2"/>
    <property type="match status" value="1"/>
</dbReference>
<dbReference type="Pfam" id="PF00534">
    <property type="entry name" value="Glycos_transf_1"/>
    <property type="match status" value="1"/>
</dbReference>
<organism evidence="2 3">
    <name type="scientific">candidate division WWE3 bacterium</name>
    <dbReference type="NCBI Taxonomy" id="2053526"/>
    <lineage>
        <taxon>Bacteria</taxon>
        <taxon>Katanobacteria</taxon>
    </lineage>
</organism>
<keyword evidence="2" id="KW-0328">Glycosyltransferase</keyword>
<evidence type="ECO:0000259" key="1">
    <source>
        <dbReference type="Pfam" id="PF00534"/>
    </source>
</evidence>
<gene>
    <name evidence="2" type="ORF">KC614_04655</name>
</gene>
<dbReference type="Proteomes" id="UP000751518">
    <property type="component" value="Unassembled WGS sequence"/>
</dbReference>
<keyword evidence="2" id="KW-0808">Transferase</keyword>
<comment type="caution">
    <text evidence="2">The sequence shown here is derived from an EMBL/GenBank/DDBJ whole genome shotgun (WGS) entry which is preliminary data.</text>
</comment>
<sequence>MPQSRKIAIVHDDFMQWGGAERLVASLAAEFPAATIYTSMADDAVLAKAGISRDRLRTSFLDRLPFKKSLNKLLFRIYPIVFENFVFDDYEVVISSSTRFAHGVITKPTTKHIAYVNSPFRGFWQPKMYFGDGLGGKVQRLILSPILSRLRQWDYVAGQRADVIFGNSSIVRYRLKKYYRRDDAEVFYPFVDFERFQKVEKPELKLPQKYFIVVSRIVEWKRIDIVVEACNKVGAALVVVGSGSYLGKLKKIGGDNVIFPGFLSDAEVSYLMRNAQALIHPQYEDFGMTIIEANFCETPVIAYKAGGALDTVVEAKTGEFFNYQTVDDLAQRLERFDSSIYKGEDLVENAKRFSKT</sequence>
<proteinExistence type="predicted"/>
<protein>
    <submittedName>
        <fullName evidence="2">Glycosyltransferase</fullName>
        <ecNumber evidence="2">2.4.-.-</ecNumber>
    </submittedName>
</protein>
<dbReference type="AlphaFoldDB" id="A0A955RSD0"/>